<organism evidence="1 2">
    <name type="scientific">Adlercreutzia shanghongiae</name>
    <dbReference type="NCBI Taxonomy" id="3111773"/>
    <lineage>
        <taxon>Bacteria</taxon>
        <taxon>Bacillati</taxon>
        <taxon>Actinomycetota</taxon>
        <taxon>Coriobacteriia</taxon>
        <taxon>Eggerthellales</taxon>
        <taxon>Eggerthellaceae</taxon>
        <taxon>Adlercreutzia</taxon>
    </lineage>
</organism>
<dbReference type="Gene3D" id="3.30.2020.10">
    <property type="entry name" value="NE0471-like N-terminal domain"/>
    <property type="match status" value="1"/>
</dbReference>
<dbReference type="InterPro" id="IPR036782">
    <property type="entry name" value="NE0471-like_N"/>
</dbReference>
<accession>A0ABU6IZS0</accession>
<dbReference type="Pfam" id="PF10387">
    <property type="entry name" value="DUF2442"/>
    <property type="match status" value="1"/>
</dbReference>
<keyword evidence="2" id="KW-1185">Reference proteome</keyword>
<proteinExistence type="predicted"/>
<dbReference type="InterPro" id="IPR018841">
    <property type="entry name" value="DUF2442"/>
</dbReference>
<evidence type="ECO:0000313" key="1">
    <source>
        <dbReference type="EMBL" id="MEC4295171.1"/>
    </source>
</evidence>
<reference evidence="1 2" key="1">
    <citation type="submission" date="2024-01" db="EMBL/GenBank/DDBJ databases">
        <title>novel species in genus Adlercreutzia.</title>
        <authorList>
            <person name="Liu X."/>
        </authorList>
    </citation>
    <scope>NUCLEOTIDE SEQUENCE [LARGE SCALE GENOMIC DNA]</scope>
    <source>
        <strain evidence="1 2">R22</strain>
    </source>
</reference>
<comment type="caution">
    <text evidence="1">The sequence shown here is derived from an EMBL/GenBank/DDBJ whole genome shotgun (WGS) entry which is preliminary data.</text>
</comment>
<dbReference type="SUPFAM" id="SSF143880">
    <property type="entry name" value="NE0471 N-terminal domain-like"/>
    <property type="match status" value="1"/>
</dbReference>
<dbReference type="Proteomes" id="UP001343724">
    <property type="component" value="Unassembled WGS sequence"/>
</dbReference>
<dbReference type="EMBL" id="JAYMFH010000009">
    <property type="protein sequence ID" value="MEC4295171.1"/>
    <property type="molecule type" value="Genomic_DNA"/>
</dbReference>
<dbReference type="RefSeq" id="WP_326440227.1">
    <property type="nucleotide sequence ID" value="NZ_JAYMFH010000009.1"/>
</dbReference>
<protein>
    <submittedName>
        <fullName evidence="1">DUF2442 domain-containing protein</fullName>
    </submittedName>
</protein>
<sequence length="97" mass="11220">MECIYDERLDDYVYTAGAIPWSVRKVVPREDYSLILSFADGTKRVFDCKPLLDRPPYRHLADLKKFLKASAEHGTVDWGNDVDISPEHLYENSTLIE</sequence>
<name>A0ABU6IZS0_9ACTN</name>
<evidence type="ECO:0000313" key="2">
    <source>
        <dbReference type="Proteomes" id="UP001343724"/>
    </source>
</evidence>
<gene>
    <name evidence="1" type="ORF">VJ920_07595</name>
</gene>